<dbReference type="AlphaFoldDB" id="A0A3M7LZQ7"/>
<feature type="transmembrane region" description="Helical" evidence="2">
    <location>
        <begin position="121"/>
        <end position="141"/>
    </location>
</feature>
<feature type="region of interest" description="Disordered" evidence="1">
    <location>
        <begin position="1"/>
        <end position="23"/>
    </location>
</feature>
<dbReference type="EMBL" id="KE747810">
    <property type="protein sequence ID" value="RMZ67672.1"/>
    <property type="molecule type" value="Genomic_DNA"/>
</dbReference>
<name>A0A3M7LZQ7_9PLEO</name>
<dbReference type="InterPro" id="IPR052979">
    <property type="entry name" value="Adenylate-forming_domain"/>
</dbReference>
<keyword evidence="2" id="KW-0472">Membrane</keyword>
<keyword evidence="2" id="KW-0812">Transmembrane</keyword>
<dbReference type="PANTHER" id="PTHR33927:SF5">
    <property type="entry name" value="ENZYME, PUTATIVE (AFU_ORTHOLOGUE AFUA_8G01222)-RELATED"/>
    <property type="match status" value="1"/>
</dbReference>
<keyword evidence="4" id="KW-1185">Reference proteome</keyword>
<feature type="region of interest" description="Disordered" evidence="1">
    <location>
        <begin position="80"/>
        <end position="101"/>
    </location>
</feature>
<feature type="transmembrane region" description="Helical" evidence="2">
    <location>
        <begin position="321"/>
        <end position="338"/>
    </location>
</feature>
<accession>A0A3M7LZQ7</accession>
<protein>
    <submittedName>
        <fullName evidence="3">Integral membrane</fullName>
    </submittedName>
</protein>
<feature type="transmembrane region" description="Helical" evidence="2">
    <location>
        <begin position="208"/>
        <end position="232"/>
    </location>
</feature>
<proteinExistence type="predicted"/>
<gene>
    <name evidence="3" type="ORF">GMOD_00001632</name>
</gene>
<keyword evidence="2" id="KW-1133">Transmembrane helix</keyword>
<evidence type="ECO:0000256" key="2">
    <source>
        <dbReference type="SAM" id="Phobius"/>
    </source>
</evidence>
<evidence type="ECO:0000313" key="4">
    <source>
        <dbReference type="Proteomes" id="UP000265663"/>
    </source>
</evidence>
<reference evidence="3 4" key="1">
    <citation type="journal article" date="2014" name="PLoS ONE">
        <title>De novo Genome Assembly of the Fungal Plant Pathogen Pyrenophora semeniperda.</title>
        <authorList>
            <person name="Soliai M.M."/>
            <person name="Meyer S.E."/>
            <person name="Udall J.A."/>
            <person name="Elzinga D.E."/>
            <person name="Hermansen R.A."/>
            <person name="Bodily P.M."/>
            <person name="Hart A.A."/>
            <person name="Coleman C.E."/>
        </authorList>
    </citation>
    <scope>NUCLEOTIDE SEQUENCE [LARGE SCALE GENOMIC DNA]</scope>
    <source>
        <strain evidence="3 4">CCB06</strain>
        <tissue evidence="3">Mycelium</tissue>
    </source>
</reference>
<evidence type="ECO:0000256" key="1">
    <source>
        <dbReference type="SAM" id="MobiDB-lite"/>
    </source>
</evidence>
<dbReference type="Proteomes" id="UP000265663">
    <property type="component" value="Unassembled WGS sequence"/>
</dbReference>
<dbReference type="OrthoDB" id="3142841at2759"/>
<feature type="transmembrane region" description="Helical" evidence="2">
    <location>
        <begin position="244"/>
        <end position="270"/>
    </location>
</feature>
<sequence length="565" mass="61858">MLDLVDGVASWAPTPPNATLGPSDAGILDAPATSSRCFLGDKGAGGGGVDVEKAGGGPGWNHGFLGAEKDYYDVSDGTLARVSATPSPPPGTGEVGQADHPSRRQRSLGIIRLLRYSLFTVYRRLFTLVFIVNIGAAGFLYRHHQLHHQQEPSQTTAIPTSTLSTLASANFLTAILIRQDWFVNLLFRTAWLVPWHVPLALRKMLARVYCYGGLHSGAAVAGTLWWLVFTVLFTSNVLEKKEEFGIGVLVLSWVVLLFLLVILLLAVPGVRERWHDAFEASHRFLGWGAVGVFWGQLVLLVRSEGSGDGSDGRMMDVLKVPTFWNLSVLTVLLVYPWLRLRRWTFIARPLSSHALALSFSHPIHKFSCLAISAPPLREWHPFATFPSTIVGDDSEESGNGGAGDWTRNLIHRVTAHTKATGCPSVTLQFWIKSHPSAGVLSLTCLFSRVLILTTGSGIGPCLSSLLENTKANCPKQFARLVWSSRAPEKTFGKDIMRLVDKADPEALVIDTEEMGRPDLLEVAWSLYKRLGVEAVFVLSNQKVVQWVVGGLERRGVPAFGPIWDS</sequence>
<evidence type="ECO:0000313" key="3">
    <source>
        <dbReference type="EMBL" id="RMZ67672.1"/>
    </source>
</evidence>
<feature type="transmembrane region" description="Helical" evidence="2">
    <location>
        <begin position="282"/>
        <end position="301"/>
    </location>
</feature>
<dbReference type="PANTHER" id="PTHR33927">
    <property type="entry name" value="TRANSMEMBRANE PROTEIN"/>
    <property type="match status" value="1"/>
</dbReference>
<organism evidence="3 4">
    <name type="scientific">Pyrenophora seminiperda CCB06</name>
    <dbReference type="NCBI Taxonomy" id="1302712"/>
    <lineage>
        <taxon>Eukaryota</taxon>
        <taxon>Fungi</taxon>
        <taxon>Dikarya</taxon>
        <taxon>Ascomycota</taxon>
        <taxon>Pezizomycotina</taxon>
        <taxon>Dothideomycetes</taxon>
        <taxon>Pleosporomycetidae</taxon>
        <taxon>Pleosporales</taxon>
        <taxon>Pleosporineae</taxon>
        <taxon>Pleosporaceae</taxon>
        <taxon>Pyrenophora</taxon>
    </lineage>
</organism>